<dbReference type="EMBL" id="CP040749">
    <property type="protein sequence ID" value="QCX37725.1"/>
    <property type="molecule type" value="Genomic_DNA"/>
</dbReference>
<dbReference type="GO" id="GO:0004519">
    <property type="term" value="F:endonuclease activity"/>
    <property type="evidence" value="ECO:0007669"/>
    <property type="project" value="UniProtKB-KW"/>
</dbReference>
<dbReference type="SUPFAM" id="SSF56219">
    <property type="entry name" value="DNase I-like"/>
    <property type="match status" value="1"/>
</dbReference>
<keyword evidence="3" id="KW-0378">Hydrolase</keyword>
<organism evidence="3 4">
    <name type="scientific">Aureibaculum algae</name>
    <dbReference type="NCBI Taxonomy" id="2584122"/>
    <lineage>
        <taxon>Bacteria</taxon>
        <taxon>Pseudomonadati</taxon>
        <taxon>Bacteroidota</taxon>
        <taxon>Flavobacteriia</taxon>
        <taxon>Flavobacteriales</taxon>
        <taxon>Flavobacteriaceae</taxon>
        <taxon>Aureibaculum</taxon>
    </lineage>
</organism>
<keyword evidence="1" id="KW-1133">Transmembrane helix</keyword>
<feature type="transmembrane region" description="Helical" evidence="1">
    <location>
        <begin position="62"/>
        <end position="79"/>
    </location>
</feature>
<feature type="transmembrane region" description="Helical" evidence="1">
    <location>
        <begin position="31"/>
        <end position="50"/>
    </location>
</feature>
<dbReference type="OrthoDB" id="9796594at2"/>
<accession>A0A5B7TMJ8</accession>
<dbReference type="KEGG" id="fbe:FF125_04475"/>
<dbReference type="Gene3D" id="3.60.10.10">
    <property type="entry name" value="Endonuclease/exonuclease/phosphatase"/>
    <property type="match status" value="1"/>
</dbReference>
<protein>
    <submittedName>
        <fullName evidence="3">Endonuclease/exonuclease/phosphatase family protein</fullName>
    </submittedName>
</protein>
<dbReference type="InterPro" id="IPR005135">
    <property type="entry name" value="Endo/exonuclease/phosphatase"/>
</dbReference>
<dbReference type="AlphaFoldDB" id="A0A5B7TMJ8"/>
<evidence type="ECO:0000313" key="4">
    <source>
        <dbReference type="Proteomes" id="UP000306229"/>
    </source>
</evidence>
<dbReference type="Proteomes" id="UP000306229">
    <property type="component" value="Chromosome"/>
</dbReference>
<evidence type="ECO:0000256" key="1">
    <source>
        <dbReference type="SAM" id="Phobius"/>
    </source>
</evidence>
<keyword evidence="3" id="KW-0540">Nuclease</keyword>
<keyword evidence="4" id="KW-1185">Reference proteome</keyword>
<dbReference type="GO" id="GO:0004527">
    <property type="term" value="F:exonuclease activity"/>
    <property type="evidence" value="ECO:0007669"/>
    <property type="project" value="UniProtKB-KW"/>
</dbReference>
<evidence type="ECO:0000259" key="2">
    <source>
        <dbReference type="Pfam" id="PF03372"/>
    </source>
</evidence>
<gene>
    <name evidence="3" type="ORF">FF125_04475</name>
</gene>
<name>A0A5B7TMJ8_9FLAO</name>
<keyword evidence="3" id="KW-0269">Exonuclease</keyword>
<reference evidence="3 4" key="1">
    <citation type="submission" date="2019-05" db="EMBL/GenBank/DDBJ databases">
        <title>Algicella ahnfeltiae gen. nov., sp. nov., a novel marine bacterium of the family Flavobacteriaceae isolated from a red alga.</title>
        <authorList>
            <person name="Nedashkovskaya O.I."/>
            <person name="Kukhlevskiy A.D."/>
            <person name="Kim S.-G."/>
            <person name="Zhukova N.V."/>
            <person name="Mikhailov V.V."/>
        </authorList>
    </citation>
    <scope>NUCLEOTIDE SEQUENCE [LARGE SCALE GENOMIC DNA]</scope>
    <source>
        <strain evidence="3 4">10Alg115</strain>
    </source>
</reference>
<dbReference type="Pfam" id="PF03372">
    <property type="entry name" value="Exo_endo_phos"/>
    <property type="match status" value="1"/>
</dbReference>
<proteinExistence type="predicted"/>
<keyword evidence="1" id="KW-0472">Membrane</keyword>
<sequence>MRTKYILFRNYRATLLGVFINYIMIKKIINFLLKLGIVTALLTSILPNIFPNYWLIDILSNFKLQISLFLLVVFVINLFSNKSKIIGIISFLLILWNASYIYSLYFPSKLGEIHKLRGTTIVSINLLSSNNDSEKVIDFIKTKSPDILILLEYNQKWKSALSDITEQYTFKKWVLRKDNFGIGYYSKIASEMSVLNFDSSKVPSILASLKIDDKPIDIIATHPFPPMGKRNFDIRNAHFKNLAKKTKELSENLIVIGDLNTSSYSKHFQDLLLNTNLRDSRNGLGILPTWPTMFTILNTTLDHALISKAISVIDRGTGPNIGSDHLPIFMEFRIKD</sequence>
<feature type="domain" description="Endonuclease/exonuclease/phosphatase" evidence="2">
    <location>
        <begin position="123"/>
        <end position="325"/>
    </location>
</feature>
<feature type="transmembrane region" description="Helical" evidence="1">
    <location>
        <begin position="86"/>
        <end position="105"/>
    </location>
</feature>
<keyword evidence="3" id="KW-0255">Endonuclease</keyword>
<keyword evidence="1" id="KW-0812">Transmembrane</keyword>
<evidence type="ECO:0000313" key="3">
    <source>
        <dbReference type="EMBL" id="QCX37725.1"/>
    </source>
</evidence>
<dbReference type="InterPro" id="IPR036691">
    <property type="entry name" value="Endo/exonu/phosph_ase_sf"/>
</dbReference>